<dbReference type="InterPro" id="IPR041662">
    <property type="entry name" value="SusD-like_2"/>
</dbReference>
<dbReference type="Pfam" id="PF12771">
    <property type="entry name" value="SusD-like_2"/>
    <property type="match status" value="1"/>
</dbReference>
<reference evidence="3" key="1">
    <citation type="journal article" date="2011" name="Stand. Genomic Sci.">
        <title>Non-contiguous finished genome sequence of the opportunistic oral pathogen Prevotella multisaccharivorax type strain (PPPA20).</title>
        <authorList>
            <person name="Pati A."/>
            <person name="Gronow S."/>
            <person name="Lu M."/>
            <person name="Lapidus A."/>
            <person name="Nolan M."/>
            <person name="Lucas S."/>
            <person name="Hammon N."/>
            <person name="Deshpande S."/>
            <person name="Cheng J.F."/>
            <person name="Tapia R."/>
            <person name="Han C."/>
            <person name="Goodwin L."/>
            <person name="Pitluck S."/>
            <person name="Liolios K."/>
            <person name="Pagani I."/>
            <person name="Mavromatis K."/>
            <person name="Mikhailova N."/>
            <person name="Huntemann M."/>
            <person name="Chen A."/>
            <person name="Palaniappan K."/>
            <person name="Land M."/>
            <person name="Hauser L."/>
            <person name="Detter J.C."/>
            <person name="Brambilla E.M."/>
            <person name="Rohde M."/>
            <person name="Goker M."/>
            <person name="Woyke T."/>
            <person name="Bristow J."/>
            <person name="Eisen J.A."/>
            <person name="Markowitz V."/>
            <person name="Hugenholtz P."/>
            <person name="Kyrpides N.C."/>
            <person name="Klenk H.P."/>
            <person name="Ivanova N."/>
        </authorList>
    </citation>
    <scope>NUCLEOTIDE SEQUENCE [LARGE SCALE GENOMIC DNA]</scope>
    <source>
        <strain evidence="3">DSM 17128</strain>
    </source>
</reference>
<dbReference type="PROSITE" id="PS51257">
    <property type="entry name" value="PROKAR_LIPOPROTEIN"/>
    <property type="match status" value="1"/>
</dbReference>
<evidence type="ECO:0008006" key="4">
    <source>
        <dbReference type="Google" id="ProtNLM"/>
    </source>
</evidence>
<feature type="chain" id="PRO_5003375867" description="Lipoprotein" evidence="1">
    <location>
        <begin position="20"/>
        <end position="647"/>
    </location>
</feature>
<dbReference type="InterPro" id="IPR024302">
    <property type="entry name" value="SusD-like"/>
</dbReference>
<keyword evidence="1" id="KW-0732">Signal</keyword>
<name>F8N9C1_9BACT</name>
<dbReference type="STRING" id="688246.Premu_2349"/>
<dbReference type="HOGENOM" id="CLU_025928_1_0_10"/>
<sequence length="647" mass="72506">MKLNRLFIVGVLIAGLATATSCRDDFKDLNNDPSNVTKTIPDGILAQAINQFQPTDYLLWFYNTPYFTRWDQMGTPGGGFSNDYTGMAEDGGQGSQTFATLRLRNRLQTYINEKKDVADNGYLAATGILTVYLGIFDTDIYGSMPYSEAAHYDDKGILTPKYDNVQTLYDTWMDELNSYIKMLQASGLNSNAKQDAAYKCDWAKWAKLANSLKLKIAVRLYNNDPAKATKIAEEAAANSAGLILSTDDDFLFCKATDVNSGNADVVYGTGNGLSTVYATKNVFKFMLDSKDPRIRFIYAKNSYNSKVVQSFIDNGKWDKLPTDVKKNVIRDENGNFKAWGGMGEPWVRYTALPVQYEPKNSHDSKLLSDEDYEEYWNSGTRYLIDIAGKQKSYNPFSYYTNEMRRGRVDFTLPTAMTKNADGSVNMHIIQDTQDNPLYQMYLGAGEVNLYLAEFALLNGGRFAGKSAEEWYNAGVRASVEEFNKLAADNKIPYYGTTYNYDPNEKPIDLQAGEIDAMLATPDVQLTGTKSEKLEKVYLQLLIHFSEQPDDQFVTARRSGYPKVGSTLLPFVKFDQVALSAIPRRFVITAPLVTDRMKAVKEAAYAEEGFKTFGTNSQGSQYNGGNAPLNVERLWQDKNAPQWGTPKE</sequence>
<accession>F8N9C1</accession>
<organism evidence="2 3">
    <name type="scientific">Hallella multisaccharivorax DSM 17128</name>
    <dbReference type="NCBI Taxonomy" id="688246"/>
    <lineage>
        <taxon>Bacteria</taxon>
        <taxon>Pseudomonadati</taxon>
        <taxon>Bacteroidota</taxon>
        <taxon>Bacteroidia</taxon>
        <taxon>Bacteroidales</taxon>
        <taxon>Prevotellaceae</taxon>
        <taxon>Hallella</taxon>
    </lineage>
</organism>
<feature type="signal peptide" evidence="1">
    <location>
        <begin position="1"/>
        <end position="19"/>
    </location>
</feature>
<dbReference type="InterPro" id="IPR011990">
    <property type="entry name" value="TPR-like_helical_dom_sf"/>
</dbReference>
<dbReference type="Gene3D" id="1.20.120.840">
    <property type="entry name" value="SusD-like, tetratrico peptide repeats domain"/>
    <property type="match status" value="1"/>
</dbReference>
<protein>
    <recommendedName>
        <fullName evidence="4">Lipoprotein</fullName>
    </recommendedName>
</protein>
<keyword evidence="3" id="KW-1185">Reference proteome</keyword>
<dbReference type="AlphaFoldDB" id="F8N9C1"/>
<dbReference type="eggNOG" id="ENOG502Z89P">
    <property type="taxonomic scope" value="Bacteria"/>
</dbReference>
<dbReference type="SUPFAM" id="SSF48452">
    <property type="entry name" value="TPR-like"/>
    <property type="match status" value="1"/>
</dbReference>
<dbReference type="EMBL" id="GL945017">
    <property type="protein sequence ID" value="EGN57730.1"/>
    <property type="molecule type" value="Genomic_DNA"/>
</dbReference>
<gene>
    <name evidence="2" type="ORF">Premu_2349</name>
</gene>
<dbReference type="Pfam" id="PF12741">
    <property type="entry name" value="SusD-like"/>
    <property type="match status" value="1"/>
</dbReference>
<evidence type="ECO:0000313" key="3">
    <source>
        <dbReference type="Proteomes" id="UP000002772"/>
    </source>
</evidence>
<proteinExistence type="predicted"/>
<evidence type="ECO:0000313" key="2">
    <source>
        <dbReference type="EMBL" id="EGN57730.1"/>
    </source>
</evidence>
<evidence type="ECO:0000256" key="1">
    <source>
        <dbReference type="SAM" id="SignalP"/>
    </source>
</evidence>
<dbReference type="Gene3D" id="1.25.40.390">
    <property type="match status" value="1"/>
</dbReference>
<dbReference type="Proteomes" id="UP000002772">
    <property type="component" value="Unassembled WGS sequence"/>
</dbReference>